<dbReference type="PRINTS" id="PR00046">
    <property type="entry name" value="SIGMA70FCT"/>
</dbReference>
<dbReference type="InterPro" id="IPR000943">
    <property type="entry name" value="RNA_pol_sigma70"/>
</dbReference>
<dbReference type="Pfam" id="PF04542">
    <property type="entry name" value="Sigma70_r2"/>
    <property type="match status" value="1"/>
</dbReference>
<evidence type="ECO:0000256" key="1">
    <source>
        <dbReference type="ARBA" id="ARBA00023015"/>
    </source>
</evidence>
<evidence type="ECO:0000256" key="2">
    <source>
        <dbReference type="ARBA" id="ARBA00023082"/>
    </source>
</evidence>
<evidence type="ECO:0000259" key="6">
    <source>
        <dbReference type="Pfam" id="PF04542"/>
    </source>
</evidence>
<dbReference type="AlphaFoldDB" id="A0A010YPR7"/>
<dbReference type="RefSeq" id="WP_211247484.1">
    <property type="nucleotide sequence ID" value="NZ_KK073874.1"/>
</dbReference>
<keyword evidence="4" id="KW-0804">Transcription</keyword>
<keyword evidence="9" id="KW-1185">Reference proteome</keyword>
<dbReference type="PANTHER" id="PTHR30385">
    <property type="entry name" value="SIGMA FACTOR F FLAGELLAR"/>
    <property type="match status" value="1"/>
</dbReference>
<dbReference type="InterPro" id="IPR007624">
    <property type="entry name" value="RNA_pol_sigma70_r3"/>
</dbReference>
<dbReference type="Gene3D" id="1.20.120.1810">
    <property type="match status" value="1"/>
</dbReference>
<dbReference type="GO" id="GO:0006352">
    <property type="term" value="P:DNA-templated transcription initiation"/>
    <property type="evidence" value="ECO:0007669"/>
    <property type="project" value="InterPro"/>
</dbReference>
<dbReference type="InterPro" id="IPR013325">
    <property type="entry name" value="RNA_pol_sigma_r2"/>
</dbReference>
<feature type="domain" description="RNA polymerase sigma-70 region 4" evidence="7">
    <location>
        <begin position="214"/>
        <end position="262"/>
    </location>
</feature>
<dbReference type="InterPro" id="IPR014322">
    <property type="entry name" value="RNA_pol_sigma-B/F/G"/>
</dbReference>
<gene>
    <name evidence="8" type="ORF">CryarDRAFT_3323</name>
</gene>
<dbReference type="InterPro" id="IPR007630">
    <property type="entry name" value="RNA_pol_sigma70_r4"/>
</dbReference>
<comment type="caution">
    <text evidence="8">The sequence shown here is derived from an EMBL/GenBank/DDBJ whole genome shotgun (WGS) entry which is preliminary data.</text>
</comment>
<feature type="domain" description="RNA polymerase sigma-70 region 2" evidence="6">
    <location>
        <begin position="52"/>
        <end position="117"/>
    </location>
</feature>
<accession>A0A010YPR7</accession>
<dbReference type="Proteomes" id="UP000021053">
    <property type="component" value="Unassembled WGS sequence"/>
</dbReference>
<reference evidence="8 9" key="1">
    <citation type="submission" date="2013-07" db="EMBL/GenBank/DDBJ databases">
        <authorList>
            <consortium name="DOE Joint Genome Institute"/>
            <person name="Eisen J."/>
            <person name="Huntemann M."/>
            <person name="Han J."/>
            <person name="Chen A."/>
            <person name="Kyrpides N."/>
            <person name="Mavromatis K."/>
            <person name="Markowitz V."/>
            <person name="Palaniappan K."/>
            <person name="Ivanova N."/>
            <person name="Schaumberg A."/>
            <person name="Pati A."/>
            <person name="Liolios K."/>
            <person name="Nordberg H.P."/>
            <person name="Cantor M.N."/>
            <person name="Hua S.X."/>
            <person name="Woyke T."/>
        </authorList>
    </citation>
    <scope>NUCLEOTIDE SEQUENCE [LARGE SCALE GENOMIC DNA]</scope>
    <source>
        <strain evidence="8 9">DSM 44712</strain>
    </source>
</reference>
<dbReference type="InterPro" id="IPR013324">
    <property type="entry name" value="RNA_pol_sigma_r3/r4-like"/>
</dbReference>
<dbReference type="GO" id="GO:0016987">
    <property type="term" value="F:sigma factor activity"/>
    <property type="evidence" value="ECO:0007669"/>
    <property type="project" value="UniProtKB-KW"/>
</dbReference>
<dbReference type="SUPFAM" id="SSF88659">
    <property type="entry name" value="Sigma3 and sigma4 domains of RNA polymerase sigma factors"/>
    <property type="match status" value="2"/>
</dbReference>
<dbReference type="InterPro" id="IPR007627">
    <property type="entry name" value="RNA_pol_sigma70_r2"/>
</dbReference>
<evidence type="ECO:0000256" key="4">
    <source>
        <dbReference type="ARBA" id="ARBA00023163"/>
    </source>
</evidence>
<evidence type="ECO:0000313" key="9">
    <source>
        <dbReference type="Proteomes" id="UP000021053"/>
    </source>
</evidence>
<dbReference type="CDD" id="cd06171">
    <property type="entry name" value="Sigma70_r4"/>
    <property type="match status" value="1"/>
</dbReference>
<dbReference type="SUPFAM" id="SSF88946">
    <property type="entry name" value="Sigma2 domain of RNA polymerase sigma factors"/>
    <property type="match status" value="1"/>
</dbReference>
<evidence type="ECO:0000313" key="8">
    <source>
        <dbReference type="EMBL" id="EXG82175.1"/>
    </source>
</evidence>
<proteinExistence type="predicted"/>
<dbReference type="NCBIfam" id="TIGR02980">
    <property type="entry name" value="SigBFG"/>
    <property type="match status" value="1"/>
</dbReference>
<evidence type="ECO:0000259" key="5">
    <source>
        <dbReference type="Pfam" id="PF04539"/>
    </source>
</evidence>
<dbReference type="PANTHER" id="PTHR30385:SF4">
    <property type="entry name" value="RNA POLYMERASE SIGMA-E FACTOR"/>
    <property type="match status" value="1"/>
</dbReference>
<keyword evidence="1" id="KW-0805">Transcription regulation</keyword>
<dbReference type="GO" id="GO:0003677">
    <property type="term" value="F:DNA binding"/>
    <property type="evidence" value="ECO:0007669"/>
    <property type="project" value="UniProtKB-KW"/>
</dbReference>
<evidence type="ECO:0000259" key="7">
    <source>
        <dbReference type="Pfam" id="PF04545"/>
    </source>
</evidence>
<dbReference type="Gene3D" id="1.10.10.10">
    <property type="entry name" value="Winged helix-like DNA-binding domain superfamily/Winged helix DNA-binding domain"/>
    <property type="match status" value="2"/>
</dbReference>
<dbReference type="InterPro" id="IPR014284">
    <property type="entry name" value="RNA_pol_sigma-70_dom"/>
</dbReference>
<sequence>MTSGAMTVSVESDAVMDYSNYPMVEPLFRRLAALDRADPVRRQLRNEIALLHLPLARNLAYRYCRRGQQTEDLLQVARVGLIKAVDRFDPDRGVGFLPFAIPTITGDLRRFFRDTAWDVRLPRRLQELNLRINAGIVELSQRTGRAPTAGELAAHMEVPREDVIEGLQAGAAYTAKSLDVPAAASAEAPTLAESLGGDDRRFEAVDNHEALIDLLAALPAREKLILRLRFCEDMTQIQIARVIGVSQMHVSRLLAAVLDRLRTQLLAEP</sequence>
<feature type="domain" description="RNA polymerase sigma-70 region 3" evidence="5">
    <location>
        <begin position="128"/>
        <end position="180"/>
    </location>
</feature>
<dbReference type="InterPro" id="IPR036388">
    <property type="entry name" value="WH-like_DNA-bd_sf"/>
</dbReference>
<organism evidence="8 9">
    <name type="scientific">Cryptosporangium arvum DSM 44712</name>
    <dbReference type="NCBI Taxonomy" id="927661"/>
    <lineage>
        <taxon>Bacteria</taxon>
        <taxon>Bacillati</taxon>
        <taxon>Actinomycetota</taxon>
        <taxon>Actinomycetes</taxon>
        <taxon>Cryptosporangiales</taxon>
        <taxon>Cryptosporangiaceae</taxon>
        <taxon>Cryptosporangium</taxon>
    </lineage>
</organism>
<dbReference type="HOGENOM" id="CLU_014793_8_5_11"/>
<keyword evidence="3" id="KW-0238">DNA-binding</keyword>
<dbReference type="NCBIfam" id="TIGR02937">
    <property type="entry name" value="sigma70-ECF"/>
    <property type="match status" value="1"/>
</dbReference>
<dbReference type="Pfam" id="PF04539">
    <property type="entry name" value="Sigma70_r3"/>
    <property type="match status" value="1"/>
</dbReference>
<evidence type="ECO:0000256" key="3">
    <source>
        <dbReference type="ARBA" id="ARBA00023125"/>
    </source>
</evidence>
<dbReference type="PATRIC" id="fig|927661.3.peg.3282"/>
<keyword evidence="2" id="KW-0731">Sigma factor</keyword>
<name>A0A010YPR7_9ACTN</name>
<dbReference type="Pfam" id="PF04545">
    <property type="entry name" value="Sigma70_r4"/>
    <property type="match status" value="1"/>
</dbReference>
<protein>
    <submittedName>
        <fullName evidence="8">RNA polymerase sigma-70 factor, sigma-B/F/G subfamily</fullName>
    </submittedName>
</protein>
<dbReference type="EMBL" id="JFBT01000001">
    <property type="protein sequence ID" value="EXG82175.1"/>
    <property type="molecule type" value="Genomic_DNA"/>
</dbReference>